<keyword evidence="1 4" id="KW-0645">Protease</keyword>
<dbReference type="InterPro" id="IPR009003">
    <property type="entry name" value="Peptidase_S1_PA"/>
</dbReference>
<reference evidence="4 5" key="1">
    <citation type="journal article" date="2015" name="Nature">
        <title>rRNA introns, odd ribosomes, and small enigmatic genomes across a large radiation of phyla.</title>
        <authorList>
            <person name="Brown C.T."/>
            <person name="Hug L.A."/>
            <person name="Thomas B.C."/>
            <person name="Sharon I."/>
            <person name="Castelle C.J."/>
            <person name="Singh A."/>
            <person name="Wilkins M.J."/>
            <person name="Williams K.H."/>
            <person name="Banfield J.F."/>
        </authorList>
    </citation>
    <scope>NUCLEOTIDE SEQUENCE [LARGE SCALE GENOMIC DNA]</scope>
</reference>
<dbReference type="InterPro" id="IPR001940">
    <property type="entry name" value="Peptidase_S1C"/>
</dbReference>
<dbReference type="EMBL" id="LCPO01000021">
    <property type="protein sequence ID" value="KKU98582.1"/>
    <property type="molecule type" value="Genomic_DNA"/>
</dbReference>
<evidence type="ECO:0000256" key="2">
    <source>
        <dbReference type="ARBA" id="ARBA00022801"/>
    </source>
</evidence>
<dbReference type="SUPFAM" id="SSF50156">
    <property type="entry name" value="PDZ domain-like"/>
    <property type="match status" value="1"/>
</dbReference>
<dbReference type="Proteomes" id="UP000034600">
    <property type="component" value="Unassembled WGS sequence"/>
</dbReference>
<dbReference type="AlphaFoldDB" id="A0A0G1UWN8"/>
<dbReference type="PANTHER" id="PTHR43343">
    <property type="entry name" value="PEPTIDASE S12"/>
    <property type="match status" value="1"/>
</dbReference>
<name>A0A0G1UWN8_9BACT</name>
<dbReference type="InterPro" id="IPR041489">
    <property type="entry name" value="PDZ_6"/>
</dbReference>
<dbReference type="Pfam" id="PF17820">
    <property type="entry name" value="PDZ_6"/>
    <property type="match status" value="1"/>
</dbReference>
<sequence>MAKEKSQIIGTIKKVMPAVVSIVISKKLEDLKKELPEMFPYSDYPELQIPPEKIDAHGMVQIGGGSGFLVDGGGIILTNKHVIADPKAAYTIITMNGDRFDAEVLARDPLDDVAILKIKSGKKLPVVQLGSSDNLELGQIVIAFGNALGIFRNTVSTGIISGLSRAISAKPDPLAPAQEMRGLIQTDAAINPGNSGGPLTDIFGKVIGINAAVVFGAQNIGFAIPIKAAERDLKDLRLHGTIRRPFLGLRYLTLNPDLKEKLNLVHDYGALVVKEHPLDQAVVPNSPAARAGLKENDIILEWNGERITPDKNIQDCLEQSEVGQTVSLKVVRNKREFSAKIVLAERKQLS</sequence>
<proteinExistence type="predicted"/>
<dbReference type="Gene3D" id="2.30.42.10">
    <property type="match status" value="1"/>
</dbReference>
<feature type="domain" description="PDZ" evidence="3">
    <location>
        <begin position="266"/>
        <end position="334"/>
    </location>
</feature>
<dbReference type="Pfam" id="PF13365">
    <property type="entry name" value="Trypsin_2"/>
    <property type="match status" value="1"/>
</dbReference>
<comment type="caution">
    <text evidence="4">The sequence shown here is derived from an EMBL/GenBank/DDBJ whole genome shotgun (WGS) entry which is preliminary data.</text>
</comment>
<organism evidence="4 5">
    <name type="scientific">Candidatus Jorgensenbacteria bacterium GW2011_GWC1_48_8</name>
    <dbReference type="NCBI Taxonomy" id="1618666"/>
    <lineage>
        <taxon>Bacteria</taxon>
        <taxon>Candidatus Joergenseniibacteriota</taxon>
    </lineage>
</organism>
<evidence type="ECO:0000313" key="4">
    <source>
        <dbReference type="EMBL" id="KKU98582.1"/>
    </source>
</evidence>
<evidence type="ECO:0000313" key="5">
    <source>
        <dbReference type="Proteomes" id="UP000034600"/>
    </source>
</evidence>
<dbReference type="GO" id="GO:0006508">
    <property type="term" value="P:proteolysis"/>
    <property type="evidence" value="ECO:0007669"/>
    <property type="project" value="UniProtKB-KW"/>
</dbReference>
<dbReference type="InterPro" id="IPR051201">
    <property type="entry name" value="Chloro_Bact_Ser_Proteases"/>
</dbReference>
<keyword evidence="2" id="KW-0378">Hydrolase</keyword>
<dbReference type="SUPFAM" id="SSF50494">
    <property type="entry name" value="Trypsin-like serine proteases"/>
    <property type="match status" value="1"/>
</dbReference>
<dbReference type="PRINTS" id="PR00834">
    <property type="entry name" value="PROTEASES2C"/>
</dbReference>
<protein>
    <submittedName>
        <fullName evidence="4">Protease Do</fullName>
    </submittedName>
</protein>
<dbReference type="GO" id="GO:0004252">
    <property type="term" value="F:serine-type endopeptidase activity"/>
    <property type="evidence" value="ECO:0007669"/>
    <property type="project" value="InterPro"/>
</dbReference>
<dbReference type="InterPro" id="IPR001478">
    <property type="entry name" value="PDZ"/>
</dbReference>
<evidence type="ECO:0000256" key="1">
    <source>
        <dbReference type="ARBA" id="ARBA00022670"/>
    </source>
</evidence>
<dbReference type="SMART" id="SM00228">
    <property type="entry name" value="PDZ"/>
    <property type="match status" value="1"/>
</dbReference>
<gene>
    <name evidence="4" type="ORF">UY32_C0021G0003</name>
</gene>
<evidence type="ECO:0000259" key="3">
    <source>
        <dbReference type="SMART" id="SM00228"/>
    </source>
</evidence>
<dbReference type="InterPro" id="IPR036034">
    <property type="entry name" value="PDZ_sf"/>
</dbReference>
<dbReference type="Gene3D" id="2.40.10.120">
    <property type="match status" value="1"/>
</dbReference>
<accession>A0A0G1UWN8</accession>
<dbReference type="PANTHER" id="PTHR43343:SF3">
    <property type="entry name" value="PROTEASE DO-LIKE 8, CHLOROPLASTIC"/>
    <property type="match status" value="1"/>
</dbReference>